<keyword evidence="1" id="KW-0004">4Fe-4S</keyword>
<dbReference type="Pfam" id="PF13247">
    <property type="entry name" value="Fer4_11"/>
    <property type="match status" value="1"/>
</dbReference>
<dbReference type="Gene3D" id="3.30.70.20">
    <property type="match status" value="2"/>
</dbReference>
<dbReference type="AlphaFoldDB" id="A0A7V5NXX7"/>
<comment type="caution">
    <text evidence="6">The sequence shown here is derived from an EMBL/GenBank/DDBJ whole genome shotgun (WGS) entry which is preliminary data.</text>
</comment>
<organism evidence="6">
    <name type="scientific">Thermodesulfatator atlanticus</name>
    <dbReference type="NCBI Taxonomy" id="501497"/>
    <lineage>
        <taxon>Bacteria</taxon>
        <taxon>Pseudomonadati</taxon>
        <taxon>Thermodesulfobacteriota</taxon>
        <taxon>Thermodesulfobacteria</taxon>
        <taxon>Thermodesulfobacteriales</taxon>
        <taxon>Thermodesulfatatoraceae</taxon>
        <taxon>Thermodesulfatator</taxon>
    </lineage>
</organism>
<sequence length="225" mass="25474">MSQWAMVIDLDRCVGCHACAIACRAEWKVPVGEGYRRNWVKRLGPARTPHGMAFTFYPGLCNHCDTPVCTTVCPVDPEKREFKDPKTGKKTAIFIRATYKHPFTGVVLIDKERCIGCGACVEACPYGARYLNEELDEPKADKCTFCFERVTRGEEPACVKTCLARARIFGDLSDPNSEVSRLVKKAKRMITKEVNIGPNVYWVGQEKDLYLLMQQAPKERTWENV</sequence>
<evidence type="ECO:0000256" key="3">
    <source>
        <dbReference type="ARBA" id="ARBA00023004"/>
    </source>
</evidence>
<dbReference type="Proteomes" id="UP000886101">
    <property type="component" value="Unassembled WGS sequence"/>
</dbReference>
<proteinExistence type="predicted"/>
<dbReference type="InterPro" id="IPR017896">
    <property type="entry name" value="4Fe4S_Fe-S-bd"/>
</dbReference>
<evidence type="ECO:0000256" key="4">
    <source>
        <dbReference type="ARBA" id="ARBA00023014"/>
    </source>
</evidence>
<dbReference type="PANTHER" id="PTHR43177">
    <property type="entry name" value="PROTEIN NRFC"/>
    <property type="match status" value="1"/>
</dbReference>
<feature type="domain" description="4Fe-4S ferredoxin-type" evidence="5">
    <location>
        <begin position="4"/>
        <end position="33"/>
    </location>
</feature>
<dbReference type="CDD" id="cd10551">
    <property type="entry name" value="PsrB"/>
    <property type="match status" value="1"/>
</dbReference>
<keyword evidence="4" id="KW-0411">Iron-sulfur</keyword>
<dbReference type="GO" id="GO:0051539">
    <property type="term" value="F:4 iron, 4 sulfur cluster binding"/>
    <property type="evidence" value="ECO:0007669"/>
    <property type="project" value="UniProtKB-KW"/>
</dbReference>
<dbReference type="InterPro" id="IPR017900">
    <property type="entry name" value="4Fe4S_Fe_S_CS"/>
</dbReference>
<accession>A0A7V5NXX7</accession>
<dbReference type="Pfam" id="PF12797">
    <property type="entry name" value="Fer4_2"/>
    <property type="match status" value="1"/>
</dbReference>
<evidence type="ECO:0000256" key="2">
    <source>
        <dbReference type="ARBA" id="ARBA00022723"/>
    </source>
</evidence>
<protein>
    <submittedName>
        <fullName evidence="6">4Fe-4S dicluster domain-containing protein</fullName>
    </submittedName>
</protein>
<feature type="domain" description="4Fe-4S ferredoxin-type" evidence="5">
    <location>
        <begin position="105"/>
        <end position="134"/>
    </location>
</feature>
<dbReference type="PROSITE" id="PS00198">
    <property type="entry name" value="4FE4S_FER_1"/>
    <property type="match status" value="1"/>
</dbReference>
<dbReference type="GO" id="GO:0046872">
    <property type="term" value="F:metal ion binding"/>
    <property type="evidence" value="ECO:0007669"/>
    <property type="project" value="UniProtKB-KW"/>
</dbReference>
<dbReference type="EMBL" id="DROK01000009">
    <property type="protein sequence ID" value="HHI96267.1"/>
    <property type="molecule type" value="Genomic_DNA"/>
</dbReference>
<gene>
    <name evidence="6" type="ORF">ENJ96_00245</name>
</gene>
<dbReference type="InterPro" id="IPR050954">
    <property type="entry name" value="ET_IronSulfur_Cluster-Binding"/>
</dbReference>
<evidence type="ECO:0000256" key="1">
    <source>
        <dbReference type="ARBA" id="ARBA00022485"/>
    </source>
</evidence>
<name>A0A7V5NXX7_9BACT</name>
<reference evidence="6" key="1">
    <citation type="journal article" date="2020" name="mSystems">
        <title>Genome- and Community-Level Interaction Insights into Carbon Utilization and Element Cycling Functions of Hydrothermarchaeota in Hydrothermal Sediment.</title>
        <authorList>
            <person name="Zhou Z."/>
            <person name="Liu Y."/>
            <person name="Xu W."/>
            <person name="Pan J."/>
            <person name="Luo Z.H."/>
            <person name="Li M."/>
        </authorList>
    </citation>
    <scope>NUCLEOTIDE SEQUENCE [LARGE SCALE GENOMIC DNA]</scope>
    <source>
        <strain evidence="6">HyVt-533</strain>
    </source>
</reference>
<dbReference type="PROSITE" id="PS51379">
    <property type="entry name" value="4FE4S_FER_2"/>
    <property type="match status" value="2"/>
</dbReference>
<evidence type="ECO:0000313" key="6">
    <source>
        <dbReference type="EMBL" id="HHI96267.1"/>
    </source>
</evidence>
<dbReference type="PANTHER" id="PTHR43177:SF3">
    <property type="entry name" value="PROTEIN NRFC HOMOLOG"/>
    <property type="match status" value="1"/>
</dbReference>
<evidence type="ECO:0000259" key="5">
    <source>
        <dbReference type="PROSITE" id="PS51379"/>
    </source>
</evidence>
<keyword evidence="2" id="KW-0479">Metal-binding</keyword>
<dbReference type="SUPFAM" id="SSF54862">
    <property type="entry name" value="4Fe-4S ferredoxins"/>
    <property type="match status" value="1"/>
</dbReference>
<keyword evidence="3" id="KW-0408">Iron</keyword>